<dbReference type="InterPro" id="IPR015032">
    <property type="entry name" value="ThsB__TIR-like_domain"/>
</dbReference>
<sequence length="229" mass="26975">MGRKIFISYKYADNDVNHIVGEWYENNTVRDYVDKLEEYLKDKSDNIYKGESDDEDLSKLSEDTIWEKLKDRIYDSTLTIVMISKNMREFYKVDKNQWIPWEISYSLKEVSRKNSSGNSVTSKTNAMIAIIVPDLNNSYEYYTYNKNCCDSGCRVLKTNTLFDILKNNMFNIKDTDTKDCSDGSKIYYGNSSYINSVKWDDFINDIESYIDSAYELQDNMDKYKIVKEV</sequence>
<reference evidence="2" key="1">
    <citation type="submission" date="2020-11" db="EMBL/GenBank/DDBJ databases">
        <authorList>
            <person name="Thieme N."/>
            <person name="Liebl W."/>
            <person name="Zverlov V."/>
        </authorList>
    </citation>
    <scope>NUCLEOTIDE SEQUENCE</scope>
    <source>
        <strain evidence="2">NT08</strain>
    </source>
</reference>
<dbReference type="AlphaFoldDB" id="A0AAE2RUM6"/>
<accession>A0AAE2RUM6</accession>
<evidence type="ECO:0000313" key="2">
    <source>
        <dbReference type="EMBL" id="MBF7810411.1"/>
    </source>
</evidence>
<dbReference type="OMA" id="DHIYKGE"/>
<dbReference type="RefSeq" id="WP_012059008.1">
    <property type="nucleotide sequence ID" value="NZ_CP073279.1"/>
</dbReference>
<dbReference type="EMBL" id="JADOEF010000001">
    <property type="protein sequence ID" value="MBF7810411.1"/>
    <property type="molecule type" value="Genomic_DNA"/>
</dbReference>
<dbReference type="Proteomes" id="UP000631418">
    <property type="component" value="Unassembled WGS sequence"/>
</dbReference>
<dbReference type="Pfam" id="PF08937">
    <property type="entry name" value="ThsB_TIR"/>
    <property type="match status" value="1"/>
</dbReference>
<organism evidence="2 3">
    <name type="scientific">Clostridium beijerinckii</name>
    <name type="common">Clostridium MP</name>
    <dbReference type="NCBI Taxonomy" id="1520"/>
    <lineage>
        <taxon>Bacteria</taxon>
        <taxon>Bacillati</taxon>
        <taxon>Bacillota</taxon>
        <taxon>Clostridia</taxon>
        <taxon>Eubacteriales</taxon>
        <taxon>Clostridiaceae</taxon>
        <taxon>Clostridium</taxon>
    </lineage>
</organism>
<evidence type="ECO:0000313" key="3">
    <source>
        <dbReference type="Proteomes" id="UP000631418"/>
    </source>
</evidence>
<comment type="caution">
    <text evidence="2">The sequence shown here is derived from an EMBL/GenBank/DDBJ whole genome shotgun (WGS) entry which is preliminary data.</text>
</comment>
<feature type="domain" description="Thoeris protein ThsB TIR-like" evidence="1">
    <location>
        <begin position="6"/>
        <end position="112"/>
    </location>
</feature>
<protein>
    <submittedName>
        <fullName evidence="2">TIR domain-containing protein</fullName>
    </submittedName>
</protein>
<evidence type="ECO:0000259" key="1">
    <source>
        <dbReference type="Pfam" id="PF08937"/>
    </source>
</evidence>
<proteinExistence type="predicted"/>
<dbReference type="Gene3D" id="3.40.50.10140">
    <property type="entry name" value="Toll/interleukin-1 receptor homology (TIR) domain"/>
    <property type="match status" value="1"/>
</dbReference>
<name>A0AAE2RUM6_CLOBE</name>
<gene>
    <name evidence="2" type="ORF">IS491_17470</name>
</gene>
<dbReference type="InterPro" id="IPR035897">
    <property type="entry name" value="Toll_tir_struct_dom_sf"/>
</dbReference>